<sequence>MIRTLACMALGTSLAACSQAVTIGVENDTVCTFRQIEGYKVHPRSGEYTLVFAIEEMQPLTRKPIYFKLDWEGELAVSAESPDQYITSVYVTPGITGYTLPLSPAAPADCLRGAVSGD</sequence>
<dbReference type="RefSeq" id="WP_189575095.1">
    <property type="nucleotide sequence ID" value="NZ_BMXU01000002.1"/>
</dbReference>
<dbReference type="PROSITE" id="PS51257">
    <property type="entry name" value="PROKAR_LIPOPROTEIN"/>
    <property type="match status" value="1"/>
</dbReference>
<reference evidence="3" key="1">
    <citation type="journal article" date="2019" name="Int. J. Syst. Evol. Microbiol.">
        <title>The Global Catalogue of Microorganisms (GCM) 10K type strain sequencing project: providing services to taxonomists for standard genome sequencing and annotation.</title>
        <authorList>
            <consortium name="The Broad Institute Genomics Platform"/>
            <consortium name="The Broad Institute Genome Sequencing Center for Infectious Disease"/>
            <person name="Wu L."/>
            <person name="Ma J."/>
        </authorList>
    </citation>
    <scope>NUCLEOTIDE SEQUENCE [LARGE SCALE GENOMIC DNA]</scope>
    <source>
        <strain evidence="3">KCTC 22245</strain>
    </source>
</reference>
<dbReference type="EMBL" id="JBHRVA010000003">
    <property type="protein sequence ID" value="MFC3302981.1"/>
    <property type="molecule type" value="Genomic_DNA"/>
</dbReference>
<keyword evidence="3" id="KW-1185">Reference proteome</keyword>
<evidence type="ECO:0000313" key="2">
    <source>
        <dbReference type="EMBL" id="MFC3302981.1"/>
    </source>
</evidence>
<organism evidence="2 3">
    <name type="scientific">Parvularcula lutaonensis</name>
    <dbReference type="NCBI Taxonomy" id="491923"/>
    <lineage>
        <taxon>Bacteria</taxon>
        <taxon>Pseudomonadati</taxon>
        <taxon>Pseudomonadota</taxon>
        <taxon>Alphaproteobacteria</taxon>
        <taxon>Parvularculales</taxon>
        <taxon>Parvularculaceae</taxon>
        <taxon>Parvularcula</taxon>
    </lineage>
</organism>
<accession>A0ABV7MCQ8</accession>
<protein>
    <recommendedName>
        <fullName evidence="4">Lipoprotein</fullName>
    </recommendedName>
</protein>
<feature type="signal peptide" evidence="1">
    <location>
        <begin position="1"/>
        <end position="20"/>
    </location>
</feature>
<evidence type="ECO:0000313" key="3">
    <source>
        <dbReference type="Proteomes" id="UP001595607"/>
    </source>
</evidence>
<feature type="chain" id="PRO_5046988450" description="Lipoprotein" evidence="1">
    <location>
        <begin position="21"/>
        <end position="118"/>
    </location>
</feature>
<name>A0ABV7MCQ8_9PROT</name>
<dbReference type="Proteomes" id="UP001595607">
    <property type="component" value="Unassembled WGS sequence"/>
</dbReference>
<evidence type="ECO:0008006" key="4">
    <source>
        <dbReference type="Google" id="ProtNLM"/>
    </source>
</evidence>
<gene>
    <name evidence="2" type="ORF">ACFONP_09580</name>
</gene>
<proteinExistence type="predicted"/>
<keyword evidence="1" id="KW-0732">Signal</keyword>
<comment type="caution">
    <text evidence="2">The sequence shown here is derived from an EMBL/GenBank/DDBJ whole genome shotgun (WGS) entry which is preliminary data.</text>
</comment>
<evidence type="ECO:0000256" key="1">
    <source>
        <dbReference type="SAM" id="SignalP"/>
    </source>
</evidence>